<dbReference type="InterPro" id="IPR052174">
    <property type="entry name" value="Flavoredoxin"/>
</dbReference>
<name>A0A975SKF7_9RHOO</name>
<dbReference type="AlphaFoldDB" id="A0A975SKF7"/>
<evidence type="ECO:0000256" key="2">
    <source>
        <dbReference type="ARBA" id="ARBA00022630"/>
    </source>
</evidence>
<dbReference type="SMART" id="SM00903">
    <property type="entry name" value="Flavin_Reduct"/>
    <property type="match status" value="1"/>
</dbReference>
<protein>
    <submittedName>
        <fullName evidence="4">Flavin reductase family protein</fullName>
    </submittedName>
</protein>
<dbReference type="Proteomes" id="UP000683428">
    <property type="component" value="Chromosome"/>
</dbReference>
<keyword evidence="5" id="KW-1185">Reference proteome</keyword>
<feature type="domain" description="Flavin reductase like" evidence="3">
    <location>
        <begin position="14"/>
        <end position="164"/>
    </location>
</feature>
<organism evidence="4 5">
    <name type="scientific">Azospira inquinata</name>
    <dbReference type="NCBI Taxonomy" id="2785627"/>
    <lineage>
        <taxon>Bacteria</taxon>
        <taxon>Pseudomonadati</taxon>
        <taxon>Pseudomonadota</taxon>
        <taxon>Betaproteobacteria</taxon>
        <taxon>Rhodocyclales</taxon>
        <taxon>Rhodocyclaceae</taxon>
        <taxon>Azospira</taxon>
    </lineage>
</organism>
<gene>
    <name evidence="4" type="ORF">Azoinq_08430</name>
</gene>
<comment type="cofactor">
    <cofactor evidence="1">
        <name>FMN</name>
        <dbReference type="ChEBI" id="CHEBI:58210"/>
    </cofactor>
</comment>
<evidence type="ECO:0000313" key="4">
    <source>
        <dbReference type="EMBL" id="QWT47903.1"/>
    </source>
</evidence>
<dbReference type="EMBL" id="CP064782">
    <property type="protein sequence ID" value="QWT47903.1"/>
    <property type="molecule type" value="Genomic_DNA"/>
</dbReference>
<proteinExistence type="predicted"/>
<dbReference type="PANTHER" id="PTHR43567:SF1">
    <property type="entry name" value="FLAVOREDOXIN"/>
    <property type="match status" value="1"/>
</dbReference>
<dbReference type="KEGG" id="aiq:Azoinq_08430"/>
<dbReference type="InterPro" id="IPR002563">
    <property type="entry name" value="Flavin_Rdtase-like_dom"/>
</dbReference>
<evidence type="ECO:0000313" key="5">
    <source>
        <dbReference type="Proteomes" id="UP000683428"/>
    </source>
</evidence>
<evidence type="ECO:0000256" key="1">
    <source>
        <dbReference type="ARBA" id="ARBA00001917"/>
    </source>
</evidence>
<accession>A0A975SKF7</accession>
<dbReference type="PANTHER" id="PTHR43567">
    <property type="entry name" value="FLAVOREDOXIN-RELATED-RELATED"/>
    <property type="match status" value="1"/>
</dbReference>
<reference evidence="4" key="1">
    <citation type="submission" date="2020-11" db="EMBL/GenBank/DDBJ databases">
        <title>Azospira inquinata sp. nov.</title>
        <authorList>
            <person name="Moe W.M."/>
            <person name="Mikes M.C."/>
        </authorList>
    </citation>
    <scope>NUCLEOTIDE SEQUENCE</scope>
    <source>
        <strain evidence="4">Azo-3</strain>
    </source>
</reference>
<dbReference type="RefSeq" id="WP_216130056.1">
    <property type="nucleotide sequence ID" value="NZ_CP064782.1"/>
</dbReference>
<dbReference type="GO" id="GO:0010181">
    <property type="term" value="F:FMN binding"/>
    <property type="evidence" value="ECO:0007669"/>
    <property type="project" value="InterPro"/>
</dbReference>
<sequence length="178" mass="20339">MEKRPLPLDQAYTLLEPGPVILLTTAGPKRPNVMTQSWHLMMEFEPPLVGCVVSNRNYSYELLTRNRECVINIPTEDLAEKVVGVGNCSGRRMDKFRRFGLTPVAASQVKAPLIEECYASLECRLRDERLNTDYNFFVLEVVAAWVAPGRKRPRTLHHQGWGAFRIDGKLIRLPSRMK</sequence>
<keyword evidence="2" id="KW-0285">Flavoprotein</keyword>
<evidence type="ECO:0000259" key="3">
    <source>
        <dbReference type="SMART" id="SM00903"/>
    </source>
</evidence>
<dbReference type="Pfam" id="PF01613">
    <property type="entry name" value="Flavin_Reduct"/>
    <property type="match status" value="1"/>
</dbReference>